<reference evidence="4" key="1">
    <citation type="submission" date="2021-01" db="UniProtKB">
        <authorList>
            <consortium name="EnsemblPlants"/>
        </authorList>
    </citation>
    <scope>IDENTIFICATION</scope>
</reference>
<dbReference type="OMA" id="KIWIAQP"/>
<feature type="transmembrane region" description="Helical" evidence="2">
    <location>
        <begin position="74"/>
        <end position="92"/>
    </location>
</feature>
<keyword evidence="5" id="KW-1185">Reference proteome</keyword>
<dbReference type="Gramene" id="Kaladp0011s1323.6.v1.1">
    <property type="protein sequence ID" value="Kaladp0011s1323.6.v1.1"/>
    <property type="gene ID" value="Kaladp0011s1323.v1.1"/>
</dbReference>
<dbReference type="PANTHER" id="PTHR12956:SF61">
    <property type="entry name" value="TRNA (MET) CYTIDINE ACETYLTRANSFERASE-RELATED"/>
    <property type="match status" value="1"/>
</dbReference>
<sequence>MCGFWGTMNGMSLGIRTTGSCGSLQQQVQNGRLYSQSSFGGNAKKPWKSPATGSTRDKERVLPFICRCMTRKKVGMLVLFVLALLAFISGFATEDKDDAEGAGLKGTPGDPILRHGISMESDIPASISSTTKGSQVRPSSLEERLNVTHNSPYSLLSRRSNGVLTPQNHPCKKFKLPPQPTDRRLGPRPCPVCYVPVEQAVASMPSVPSESPVLHNLNYVREENPIKIGTHGGSDFGGYPSLTLRNMSYDIKESMTVHCGFVRGSKPGRDSGFDISEADLTELEQPHNIIVASAIFGNYDVIQQPQNISKYAKENVPFYMFVDEETEAYLRNTSSLDSSMRIGIWKIILVRNVPYSDSRRNGKIPKLLLHRIFPNIRYSIWIDGKLQLVVDPYQILERFLWRQKATFAISRHYRRFDVFEEAEANKAGGKYDNASIDYQVDFYKNEGLTPYSQAKLPITSDVPEGCVIIKEHIPITNLFTCLWFNEVDRFTSRDQLSFSTVRDKIMSKVNWFINMFLDCERRNFVIQAYHKDLLDNMPPPPVRRPSRPPPLPRVRAAPAKRNPSKRGKGERRSGSRHHRKVEFRWASTEPRQWPEGY</sequence>
<feature type="compositionally biased region" description="Polar residues" evidence="1">
    <location>
        <begin position="147"/>
        <end position="168"/>
    </location>
</feature>
<dbReference type="Proteomes" id="UP000594263">
    <property type="component" value="Unplaced"/>
</dbReference>
<feature type="region of interest" description="Disordered" evidence="1">
    <location>
        <begin position="124"/>
        <end position="182"/>
    </location>
</feature>
<feature type="compositionally biased region" description="Polar residues" evidence="1">
    <location>
        <begin position="126"/>
        <end position="138"/>
    </location>
</feature>
<name>A0A7N0SXV7_KALFE</name>
<dbReference type="Gramene" id="Kaladp0011s1323.1.v1.1">
    <property type="protein sequence ID" value="Kaladp0011s1323.1.v1.1"/>
    <property type="gene ID" value="Kaladp0011s1323.v1.1"/>
</dbReference>
<evidence type="ECO:0000256" key="2">
    <source>
        <dbReference type="SAM" id="Phobius"/>
    </source>
</evidence>
<evidence type="ECO:0000259" key="3">
    <source>
        <dbReference type="Pfam" id="PF04765"/>
    </source>
</evidence>
<evidence type="ECO:0000313" key="5">
    <source>
        <dbReference type="Proteomes" id="UP000594263"/>
    </source>
</evidence>
<feature type="domain" description="TOD1/MUCI70 glycosyltransferase-like" evidence="3">
    <location>
        <begin position="217"/>
        <end position="530"/>
    </location>
</feature>
<dbReference type="EnsemblPlants" id="Kaladp0011s1323.6.v1.1">
    <property type="protein sequence ID" value="Kaladp0011s1323.6.v1.1"/>
    <property type="gene ID" value="Kaladp0011s1323.v1.1"/>
</dbReference>
<feature type="compositionally biased region" description="Basic residues" evidence="1">
    <location>
        <begin position="562"/>
        <end position="581"/>
    </location>
</feature>
<feature type="compositionally biased region" description="Pro residues" evidence="1">
    <location>
        <begin position="537"/>
        <end position="552"/>
    </location>
</feature>
<proteinExistence type="predicted"/>
<accession>A0A7N0SXV7</accession>
<evidence type="ECO:0000313" key="4">
    <source>
        <dbReference type="EnsemblPlants" id="Kaladp0011s1323.6.v1.1"/>
    </source>
</evidence>
<evidence type="ECO:0000256" key="1">
    <source>
        <dbReference type="SAM" id="MobiDB-lite"/>
    </source>
</evidence>
<dbReference type="AlphaFoldDB" id="A0A7N0SXV7"/>
<keyword evidence="2" id="KW-0812">Transmembrane</keyword>
<dbReference type="Pfam" id="PF04765">
    <property type="entry name" value="TOD1_MUCI70"/>
    <property type="match status" value="1"/>
</dbReference>
<dbReference type="InterPro" id="IPR006852">
    <property type="entry name" value="TOD1_MUCI70"/>
</dbReference>
<protein>
    <recommendedName>
        <fullName evidence="3">TOD1/MUCI70 glycosyltransferase-like domain-containing protein</fullName>
    </recommendedName>
</protein>
<dbReference type="PANTHER" id="PTHR12956">
    <property type="entry name" value="ALKALINE CERAMIDASE-RELATED"/>
    <property type="match status" value="1"/>
</dbReference>
<keyword evidence="2" id="KW-0472">Membrane</keyword>
<dbReference type="InterPro" id="IPR048354">
    <property type="entry name" value="TOD1_MUCI70_glycTrfase_dom"/>
</dbReference>
<dbReference type="EnsemblPlants" id="Kaladp0011s1323.1.v1.1">
    <property type="protein sequence ID" value="Kaladp0011s1323.1.v1.1"/>
    <property type="gene ID" value="Kaladp0011s1323.v1.1"/>
</dbReference>
<feature type="region of interest" description="Disordered" evidence="1">
    <location>
        <begin position="536"/>
        <end position="597"/>
    </location>
</feature>
<organism evidence="4 5">
    <name type="scientific">Kalanchoe fedtschenkoi</name>
    <name type="common">Lavender scallops</name>
    <name type="synonym">South American air plant</name>
    <dbReference type="NCBI Taxonomy" id="63787"/>
    <lineage>
        <taxon>Eukaryota</taxon>
        <taxon>Viridiplantae</taxon>
        <taxon>Streptophyta</taxon>
        <taxon>Embryophyta</taxon>
        <taxon>Tracheophyta</taxon>
        <taxon>Spermatophyta</taxon>
        <taxon>Magnoliopsida</taxon>
        <taxon>eudicotyledons</taxon>
        <taxon>Gunneridae</taxon>
        <taxon>Pentapetalae</taxon>
        <taxon>Saxifragales</taxon>
        <taxon>Crassulaceae</taxon>
        <taxon>Kalanchoe</taxon>
    </lineage>
</organism>
<keyword evidence="2" id="KW-1133">Transmembrane helix</keyword>